<dbReference type="InterPro" id="IPR000150">
    <property type="entry name" value="Cof"/>
</dbReference>
<dbReference type="Pfam" id="PF08282">
    <property type="entry name" value="Hydrolase_3"/>
    <property type="match status" value="1"/>
</dbReference>
<evidence type="ECO:0000313" key="1">
    <source>
        <dbReference type="EMBL" id="ETY73141.1"/>
    </source>
</evidence>
<dbReference type="SUPFAM" id="SSF56784">
    <property type="entry name" value="HAD-like"/>
    <property type="match status" value="1"/>
</dbReference>
<dbReference type="PANTHER" id="PTHR10000">
    <property type="entry name" value="PHOSPHOSERINE PHOSPHATASE"/>
    <property type="match status" value="1"/>
</dbReference>
<accession>W6T507</accession>
<dbReference type="OrthoDB" id="9790031at2"/>
<comment type="caution">
    <text evidence="1">The sequence shown here is derived from an EMBL/GenBank/DDBJ whole genome shotgun (WGS) entry which is preliminary data.</text>
</comment>
<name>W6T507_9LACO</name>
<dbReference type="CDD" id="cd07516">
    <property type="entry name" value="HAD_Pase"/>
    <property type="match status" value="1"/>
</dbReference>
<gene>
    <name evidence="1" type="ORF">LFAB_13965</name>
</gene>
<dbReference type="HOGENOM" id="CLU_044146_0_2_9"/>
<dbReference type="NCBIfam" id="TIGR00099">
    <property type="entry name" value="Cof-subfamily"/>
    <property type="match status" value="1"/>
</dbReference>
<dbReference type="GO" id="GO:0000287">
    <property type="term" value="F:magnesium ion binding"/>
    <property type="evidence" value="ECO:0007669"/>
    <property type="project" value="TreeGrafter"/>
</dbReference>
<dbReference type="GO" id="GO:0016791">
    <property type="term" value="F:phosphatase activity"/>
    <property type="evidence" value="ECO:0007669"/>
    <property type="project" value="TreeGrafter"/>
</dbReference>
<dbReference type="Gene3D" id="3.40.50.1000">
    <property type="entry name" value="HAD superfamily/HAD-like"/>
    <property type="match status" value="1"/>
</dbReference>
<dbReference type="SFLD" id="SFLDG01140">
    <property type="entry name" value="C2.B:_Phosphomannomutase_and_P"/>
    <property type="match status" value="1"/>
</dbReference>
<dbReference type="PROSITE" id="PS01229">
    <property type="entry name" value="COF_2"/>
    <property type="match status" value="1"/>
</dbReference>
<dbReference type="PATRIC" id="fig|1400520.3.peg.2738"/>
<protein>
    <submittedName>
        <fullName evidence="1">HAD family hydrolase</fullName>
    </submittedName>
</protein>
<sequence>MTSIKMILSDIDGTLLNDEADLLPSTITGLKKAAAQGAQIVLASARSPKGMFGLAQQLGVHSTMIAYNGALTAATDAADHLTVMEQQPIPLAAAQAVQKVVAQRWPEASLNIYTNNDWYVEQVAAWEEQEADGIGYQPTITPLATWLATPQTPIHKLMIMAPASTIAAIEPLLKSPEFADLDVYRSKPTYLEIVATGVSKAAALKKLLVDEQVATPQTMAFGDNFNDVAMLQTVGIGVAMGNAPQAVKDAADIVTLDNNHDGIAKVLQVYFD</sequence>
<dbReference type="Gene3D" id="3.30.1240.10">
    <property type="match status" value="1"/>
</dbReference>
<dbReference type="PANTHER" id="PTHR10000:SF8">
    <property type="entry name" value="HAD SUPERFAMILY HYDROLASE-LIKE, TYPE 3"/>
    <property type="match status" value="1"/>
</dbReference>
<keyword evidence="1" id="KW-0378">Hydrolase</keyword>
<dbReference type="AlphaFoldDB" id="W6T507"/>
<dbReference type="InterPro" id="IPR023214">
    <property type="entry name" value="HAD_sf"/>
</dbReference>
<dbReference type="PRINTS" id="PR00119">
    <property type="entry name" value="CATATPASE"/>
</dbReference>
<dbReference type="GO" id="GO:0005829">
    <property type="term" value="C:cytosol"/>
    <property type="evidence" value="ECO:0007669"/>
    <property type="project" value="TreeGrafter"/>
</dbReference>
<dbReference type="InterPro" id="IPR036412">
    <property type="entry name" value="HAD-like_sf"/>
</dbReference>
<proteinExistence type="predicted"/>
<evidence type="ECO:0000313" key="2">
    <source>
        <dbReference type="Proteomes" id="UP000019247"/>
    </source>
</evidence>
<dbReference type="STRING" id="1400520.LFAB_13965"/>
<dbReference type="NCBIfam" id="TIGR01484">
    <property type="entry name" value="HAD-SF-IIB"/>
    <property type="match status" value="1"/>
</dbReference>
<dbReference type="eggNOG" id="COG0561">
    <property type="taxonomic scope" value="Bacteria"/>
</dbReference>
<dbReference type="RefSeq" id="WP_029778930.1">
    <property type="nucleotide sequence ID" value="NZ_KK036518.1"/>
</dbReference>
<dbReference type="Proteomes" id="UP000019247">
    <property type="component" value="Unassembled WGS sequence"/>
</dbReference>
<dbReference type="SFLD" id="SFLDS00003">
    <property type="entry name" value="Haloacid_Dehalogenase"/>
    <property type="match status" value="1"/>
</dbReference>
<organism evidence="1 2">
    <name type="scientific">Lactiplantibacillus fabifermentans T30PCM01</name>
    <dbReference type="NCBI Taxonomy" id="1400520"/>
    <lineage>
        <taxon>Bacteria</taxon>
        <taxon>Bacillati</taxon>
        <taxon>Bacillota</taxon>
        <taxon>Bacilli</taxon>
        <taxon>Lactobacillales</taxon>
        <taxon>Lactobacillaceae</taxon>
        <taxon>Lactiplantibacillus</taxon>
    </lineage>
</organism>
<reference evidence="1 2" key="1">
    <citation type="journal article" date="2014" name="Genome Announc.">
        <title>Genome Sequence of Lactobacillus fabifermentans Strain T30PCM01, Isolated from Fermenting Grape Marc.</title>
        <authorList>
            <person name="Treu L."/>
            <person name="Vendramin V."/>
            <person name="Bovo B."/>
            <person name="Giacomini A."/>
            <person name="Corich V."/>
            <person name="Campanaro S."/>
        </authorList>
    </citation>
    <scope>NUCLEOTIDE SEQUENCE [LARGE SCALE GENOMIC DNA]</scope>
    <source>
        <strain evidence="1 2">T30PCM01</strain>
    </source>
</reference>
<dbReference type="EMBL" id="AWWK01000068">
    <property type="protein sequence ID" value="ETY73141.1"/>
    <property type="molecule type" value="Genomic_DNA"/>
</dbReference>
<dbReference type="InterPro" id="IPR006379">
    <property type="entry name" value="HAD-SF_hydro_IIB"/>
</dbReference>